<dbReference type="Pfam" id="PF00376">
    <property type="entry name" value="MerR"/>
    <property type="match status" value="1"/>
</dbReference>
<dbReference type="GO" id="GO:0003677">
    <property type="term" value="F:DNA binding"/>
    <property type="evidence" value="ECO:0007669"/>
    <property type="project" value="UniProtKB-KW"/>
</dbReference>
<dbReference type="Gene3D" id="1.10.1660.10">
    <property type="match status" value="1"/>
</dbReference>
<evidence type="ECO:0000256" key="2">
    <source>
        <dbReference type="ARBA" id="ARBA00023015"/>
    </source>
</evidence>
<keyword evidence="1" id="KW-0678">Repressor</keyword>
<dbReference type="PANTHER" id="PTHR30204">
    <property type="entry name" value="REDOX-CYCLING DRUG-SENSING TRANSCRIPTIONAL ACTIVATOR SOXR"/>
    <property type="match status" value="1"/>
</dbReference>
<accession>A0A1F7FJ29</accession>
<evidence type="ECO:0000256" key="1">
    <source>
        <dbReference type="ARBA" id="ARBA00022491"/>
    </source>
</evidence>
<proteinExistence type="predicted"/>
<dbReference type="InterPro" id="IPR010093">
    <property type="entry name" value="SinI_DNA-bd"/>
</dbReference>
<sequence length="191" mass="21703">MNEILTIKEVAELCAVAPSTVQYWERKGLLPAFKTLGGHRRFQREEVLRFVNIRGRRLSHFESEKILAAQRARDRRINPRIGLAYTARVELMDGIPDARLVCGGTLVDVSMHGFAVLLRGLDFPQDTLRSILNKYHNVKVWVSDEVGFLRSPLEGTIVNTIISEDEVRVGSRFADETVPAMSDENKQRQDI</sequence>
<dbReference type="AlphaFoldDB" id="A0A1F7FJ29"/>
<dbReference type="PANTHER" id="PTHR30204:SF69">
    <property type="entry name" value="MERR-FAMILY TRANSCRIPTIONAL REGULATOR"/>
    <property type="match status" value="1"/>
</dbReference>
<dbReference type="InterPro" id="IPR000551">
    <property type="entry name" value="MerR-type_HTH_dom"/>
</dbReference>
<dbReference type="Proteomes" id="UP000179243">
    <property type="component" value="Unassembled WGS sequence"/>
</dbReference>
<comment type="caution">
    <text evidence="6">The sequence shown here is derived from an EMBL/GenBank/DDBJ whole genome shotgun (WGS) entry which is preliminary data.</text>
</comment>
<keyword evidence="2" id="KW-0805">Transcription regulation</keyword>
<reference evidence="6 7" key="1">
    <citation type="journal article" date="2016" name="Nat. Commun.">
        <title>Thousands of microbial genomes shed light on interconnected biogeochemical processes in an aquifer system.</title>
        <authorList>
            <person name="Anantharaman K."/>
            <person name="Brown C.T."/>
            <person name="Hug L.A."/>
            <person name="Sharon I."/>
            <person name="Castelle C.J."/>
            <person name="Probst A.J."/>
            <person name="Thomas B.C."/>
            <person name="Singh A."/>
            <person name="Wilkins M.J."/>
            <person name="Karaoz U."/>
            <person name="Brodie E.L."/>
            <person name="Williams K.H."/>
            <person name="Hubbard S.S."/>
            <person name="Banfield J.F."/>
        </authorList>
    </citation>
    <scope>NUCLEOTIDE SEQUENCE [LARGE SCALE GENOMIC DNA]</scope>
</reference>
<evidence type="ECO:0000256" key="4">
    <source>
        <dbReference type="ARBA" id="ARBA00023163"/>
    </source>
</evidence>
<dbReference type="CDD" id="cd04762">
    <property type="entry name" value="HTH_MerR-trunc"/>
    <property type="match status" value="1"/>
</dbReference>
<dbReference type="GO" id="GO:0003700">
    <property type="term" value="F:DNA-binding transcription factor activity"/>
    <property type="evidence" value="ECO:0007669"/>
    <property type="project" value="InterPro"/>
</dbReference>
<keyword evidence="4" id="KW-0804">Transcription</keyword>
<dbReference type="InterPro" id="IPR047057">
    <property type="entry name" value="MerR_fam"/>
</dbReference>
<feature type="domain" description="HTH merR-type" evidence="5">
    <location>
        <begin position="1"/>
        <end position="54"/>
    </location>
</feature>
<gene>
    <name evidence="6" type="ORF">A2519_21545</name>
</gene>
<dbReference type="InterPro" id="IPR009061">
    <property type="entry name" value="DNA-bd_dom_put_sf"/>
</dbReference>
<organism evidence="6 7">
    <name type="scientific">Candidatus Raymondbacteria bacterium RIFOXYD12_FULL_49_13</name>
    <dbReference type="NCBI Taxonomy" id="1817890"/>
    <lineage>
        <taxon>Bacteria</taxon>
        <taxon>Raymondiibacteriota</taxon>
    </lineage>
</organism>
<evidence type="ECO:0000313" key="7">
    <source>
        <dbReference type="Proteomes" id="UP000179243"/>
    </source>
</evidence>
<dbReference type="PROSITE" id="PS50937">
    <property type="entry name" value="HTH_MERR_2"/>
    <property type="match status" value="1"/>
</dbReference>
<dbReference type="EMBL" id="MFYX01000022">
    <property type="protein sequence ID" value="OGK06719.1"/>
    <property type="molecule type" value="Genomic_DNA"/>
</dbReference>
<evidence type="ECO:0000256" key="3">
    <source>
        <dbReference type="ARBA" id="ARBA00023125"/>
    </source>
</evidence>
<name>A0A1F7FJ29_UNCRA</name>
<evidence type="ECO:0000259" key="5">
    <source>
        <dbReference type="PROSITE" id="PS50937"/>
    </source>
</evidence>
<protein>
    <recommendedName>
        <fullName evidence="5">HTH merR-type domain-containing protein</fullName>
    </recommendedName>
</protein>
<evidence type="ECO:0000313" key="6">
    <source>
        <dbReference type="EMBL" id="OGK06719.1"/>
    </source>
</evidence>
<dbReference type="SMART" id="SM00422">
    <property type="entry name" value="HTH_MERR"/>
    <property type="match status" value="1"/>
</dbReference>
<dbReference type="NCBIfam" id="TIGR01764">
    <property type="entry name" value="excise"/>
    <property type="match status" value="1"/>
</dbReference>
<keyword evidence="3" id="KW-0238">DNA-binding</keyword>
<dbReference type="SUPFAM" id="SSF46955">
    <property type="entry name" value="Putative DNA-binding domain"/>
    <property type="match status" value="1"/>
</dbReference>